<proteinExistence type="predicted"/>
<evidence type="ECO:0000313" key="1">
    <source>
        <dbReference type="EMBL" id="GAA4468309.1"/>
    </source>
</evidence>
<protein>
    <submittedName>
        <fullName evidence="1">Uncharacterized protein</fullName>
    </submittedName>
</protein>
<accession>A0ABP8NN19</accession>
<dbReference type="Proteomes" id="UP001501175">
    <property type="component" value="Unassembled WGS sequence"/>
</dbReference>
<reference evidence="2" key="1">
    <citation type="journal article" date="2019" name="Int. J. Syst. Evol. Microbiol.">
        <title>The Global Catalogue of Microorganisms (GCM) 10K type strain sequencing project: providing services to taxonomists for standard genome sequencing and annotation.</title>
        <authorList>
            <consortium name="The Broad Institute Genomics Platform"/>
            <consortium name="The Broad Institute Genome Sequencing Center for Infectious Disease"/>
            <person name="Wu L."/>
            <person name="Ma J."/>
        </authorList>
    </citation>
    <scope>NUCLEOTIDE SEQUENCE [LARGE SCALE GENOMIC DNA]</scope>
    <source>
        <strain evidence="2">JCM 17927</strain>
    </source>
</reference>
<gene>
    <name evidence="1" type="ORF">GCM10023189_53400</name>
</gene>
<sequence length="97" mass="10181">MLAGMVAGMTPVVPVADTGPPITVGVAGKVPVGPDSCTLNWLPTPKAPDVENGTERLVAVPEQTLVTESVPVVMDCAKPLAANPIYRKEKKTKKQYV</sequence>
<comment type="caution">
    <text evidence="1">The sequence shown here is derived from an EMBL/GenBank/DDBJ whole genome shotgun (WGS) entry which is preliminary data.</text>
</comment>
<organism evidence="1 2">
    <name type="scientific">Nibrella saemangeumensis</name>
    <dbReference type="NCBI Taxonomy" id="1084526"/>
    <lineage>
        <taxon>Bacteria</taxon>
        <taxon>Pseudomonadati</taxon>
        <taxon>Bacteroidota</taxon>
        <taxon>Cytophagia</taxon>
        <taxon>Cytophagales</taxon>
        <taxon>Spirosomataceae</taxon>
        <taxon>Nibrella</taxon>
    </lineage>
</organism>
<keyword evidence="2" id="KW-1185">Reference proteome</keyword>
<evidence type="ECO:0000313" key="2">
    <source>
        <dbReference type="Proteomes" id="UP001501175"/>
    </source>
</evidence>
<dbReference type="EMBL" id="BAABHD010000083">
    <property type="protein sequence ID" value="GAA4468309.1"/>
    <property type="molecule type" value="Genomic_DNA"/>
</dbReference>
<name>A0ABP8NN19_9BACT</name>